<keyword evidence="3" id="KW-1185">Reference proteome</keyword>
<accession>A0A9D3MBT9</accession>
<gene>
    <name evidence="2" type="ORF">ANANG_G00137010</name>
</gene>
<name>A0A9D3MBT9_ANGAN</name>
<dbReference type="Proteomes" id="UP001044222">
    <property type="component" value="Chromosome 7"/>
</dbReference>
<dbReference type="EMBL" id="JAFIRN010000007">
    <property type="protein sequence ID" value="KAG5845271.1"/>
    <property type="molecule type" value="Genomic_DNA"/>
</dbReference>
<sequence>MSRLLSHQDCRSPPPLPWVASPPPEVPVQELANEGCPESQQHPPEAEAEETGGSEEDNNNIDSDSSSCRTSNSTQTISSCHTMEPCGPEELFQALSHAEHTFHKMESYLRHKQLCDVSCIKLCSLPFCNCYRLDGDKTA</sequence>
<feature type="compositionally biased region" description="Low complexity" evidence="1">
    <location>
        <begin position="60"/>
        <end position="73"/>
    </location>
</feature>
<dbReference type="AlphaFoldDB" id="A0A9D3MBT9"/>
<reference evidence="2" key="1">
    <citation type="submission" date="2021-01" db="EMBL/GenBank/DDBJ databases">
        <title>A chromosome-scale assembly of European eel, Anguilla anguilla.</title>
        <authorList>
            <person name="Henkel C."/>
            <person name="Jong-Raadsen S.A."/>
            <person name="Dufour S."/>
            <person name="Weltzien F.-A."/>
            <person name="Palstra A.P."/>
            <person name="Pelster B."/>
            <person name="Spaink H.P."/>
            <person name="Van Den Thillart G.E."/>
            <person name="Jansen H."/>
            <person name="Zahm M."/>
            <person name="Klopp C."/>
            <person name="Cedric C."/>
            <person name="Louis A."/>
            <person name="Berthelot C."/>
            <person name="Parey E."/>
            <person name="Roest Crollius H."/>
            <person name="Montfort J."/>
            <person name="Robinson-Rechavi M."/>
            <person name="Bucao C."/>
            <person name="Bouchez O."/>
            <person name="Gislard M."/>
            <person name="Lluch J."/>
            <person name="Milhes M."/>
            <person name="Lampietro C."/>
            <person name="Lopez Roques C."/>
            <person name="Donnadieu C."/>
            <person name="Braasch I."/>
            <person name="Desvignes T."/>
            <person name="Postlethwait J."/>
            <person name="Bobe J."/>
            <person name="Guiguen Y."/>
            <person name="Dirks R."/>
        </authorList>
    </citation>
    <scope>NUCLEOTIDE SEQUENCE</scope>
    <source>
        <strain evidence="2">Tag_6206</strain>
        <tissue evidence="2">Liver</tissue>
    </source>
</reference>
<feature type="region of interest" description="Disordered" evidence="1">
    <location>
        <begin position="1"/>
        <end position="73"/>
    </location>
</feature>
<organism evidence="2 3">
    <name type="scientific">Anguilla anguilla</name>
    <name type="common">European freshwater eel</name>
    <name type="synonym">Muraena anguilla</name>
    <dbReference type="NCBI Taxonomy" id="7936"/>
    <lineage>
        <taxon>Eukaryota</taxon>
        <taxon>Metazoa</taxon>
        <taxon>Chordata</taxon>
        <taxon>Craniata</taxon>
        <taxon>Vertebrata</taxon>
        <taxon>Euteleostomi</taxon>
        <taxon>Actinopterygii</taxon>
        <taxon>Neopterygii</taxon>
        <taxon>Teleostei</taxon>
        <taxon>Anguilliformes</taxon>
        <taxon>Anguillidae</taxon>
        <taxon>Anguilla</taxon>
    </lineage>
</organism>
<proteinExistence type="predicted"/>
<evidence type="ECO:0000313" key="3">
    <source>
        <dbReference type="Proteomes" id="UP001044222"/>
    </source>
</evidence>
<comment type="caution">
    <text evidence="2">The sequence shown here is derived from an EMBL/GenBank/DDBJ whole genome shotgun (WGS) entry which is preliminary data.</text>
</comment>
<feature type="compositionally biased region" description="Acidic residues" evidence="1">
    <location>
        <begin position="46"/>
        <end position="59"/>
    </location>
</feature>
<evidence type="ECO:0000256" key="1">
    <source>
        <dbReference type="SAM" id="MobiDB-lite"/>
    </source>
</evidence>
<feature type="compositionally biased region" description="Pro residues" evidence="1">
    <location>
        <begin position="12"/>
        <end position="26"/>
    </location>
</feature>
<evidence type="ECO:0000313" key="2">
    <source>
        <dbReference type="EMBL" id="KAG5845271.1"/>
    </source>
</evidence>
<protein>
    <submittedName>
        <fullName evidence="2">Uncharacterized protein</fullName>
    </submittedName>
</protein>
<feature type="compositionally biased region" description="Basic and acidic residues" evidence="1">
    <location>
        <begin position="1"/>
        <end position="10"/>
    </location>
</feature>